<reference evidence="6" key="1">
    <citation type="submission" date="2025-08" db="UniProtKB">
        <authorList>
            <consortium name="Ensembl"/>
        </authorList>
    </citation>
    <scope>IDENTIFICATION</scope>
</reference>
<dbReference type="InterPro" id="IPR014853">
    <property type="entry name" value="VWF/SSPO/ZAN-like_Cys-rich_dom"/>
</dbReference>
<dbReference type="Pfam" id="PF08742">
    <property type="entry name" value="C8"/>
    <property type="match status" value="1"/>
</dbReference>
<keyword evidence="2" id="KW-1015">Disulfide bond</keyword>
<evidence type="ECO:0000256" key="3">
    <source>
        <dbReference type="ARBA" id="ARBA00023180"/>
    </source>
</evidence>
<evidence type="ECO:0000313" key="6">
    <source>
        <dbReference type="Ensembl" id="ENSNMLP00000040048.1"/>
    </source>
</evidence>
<keyword evidence="1" id="KW-0677">Repeat</keyword>
<evidence type="ECO:0000259" key="4">
    <source>
        <dbReference type="PROSITE" id="PS50184"/>
    </source>
</evidence>
<accession>A0A8C6WY31</accession>
<dbReference type="PROSITE" id="PS51233">
    <property type="entry name" value="VWFD"/>
    <property type="match status" value="1"/>
</dbReference>
<feature type="domain" description="VWFD" evidence="5">
    <location>
        <begin position="68"/>
        <end position="249"/>
    </location>
</feature>
<feature type="domain" description="VWFC" evidence="4">
    <location>
        <begin position="408"/>
        <end position="494"/>
    </location>
</feature>
<dbReference type="PANTHER" id="PTHR11339:SF384">
    <property type="entry name" value="MUCIN-2"/>
    <property type="match status" value="1"/>
</dbReference>
<dbReference type="PROSITE" id="PS01208">
    <property type="entry name" value="VWFC_1"/>
    <property type="match status" value="1"/>
</dbReference>
<protein>
    <recommendedName>
        <fullName evidence="8">VWFD domain-containing protein</fullName>
    </recommendedName>
</protein>
<dbReference type="Proteomes" id="UP000694523">
    <property type="component" value="Unplaced"/>
</dbReference>
<evidence type="ECO:0000256" key="1">
    <source>
        <dbReference type="ARBA" id="ARBA00022737"/>
    </source>
</evidence>
<evidence type="ECO:0000259" key="5">
    <source>
        <dbReference type="PROSITE" id="PS51233"/>
    </source>
</evidence>
<evidence type="ECO:0000313" key="7">
    <source>
        <dbReference type="Proteomes" id="UP000694523"/>
    </source>
</evidence>
<dbReference type="SMART" id="SM00216">
    <property type="entry name" value="VWD"/>
    <property type="match status" value="1"/>
</dbReference>
<dbReference type="SUPFAM" id="SSF57567">
    <property type="entry name" value="Serine protease inhibitors"/>
    <property type="match status" value="1"/>
</dbReference>
<dbReference type="AlphaFoldDB" id="A0A8C6WY31"/>
<reference evidence="6" key="2">
    <citation type="submission" date="2025-09" db="UniProtKB">
        <authorList>
            <consortium name="Ensembl"/>
        </authorList>
    </citation>
    <scope>IDENTIFICATION</scope>
</reference>
<feature type="domain" description="VWFC" evidence="4">
    <location>
        <begin position="1"/>
        <end position="67"/>
    </location>
</feature>
<name>A0A8C6WY31_9GOBI</name>
<dbReference type="PROSITE" id="PS50184">
    <property type="entry name" value="VWFC_2"/>
    <property type="match status" value="2"/>
</dbReference>
<dbReference type="InterPro" id="IPR001007">
    <property type="entry name" value="VWF_dom"/>
</dbReference>
<keyword evidence="7" id="KW-1185">Reference proteome</keyword>
<dbReference type="CDD" id="cd19941">
    <property type="entry name" value="TIL"/>
    <property type="match status" value="1"/>
</dbReference>
<sequence length="537" mass="60403">ENCSYLDPPRKNGETWISDCKSYLCENGKTVYKPVTCPSVTEPPCDSGWAPVKVYDDGGCCYHYECPCICSGWGDPHYYTFDGQYYSFQKNCTYVLVQEIIPRHNFQVLIDNENCDASGTVTCAKALIVKYKNYNIILTAQTTPKYKNIVYINDKKIVPTFSNDDLIITSTSIELRLRIPKIHAVVLFKWLQFSVEVPFSLFHNNTQGQCGTCDNNTSNDCRLPNGQLRPCPEMAHEWQVKDPKKPYCEPRLPPPSVTPPTPGPPVVPPFYKLLCLSFKSVFEECHKVIKPDRFYEACKFDVLYMNNATGCSSLETYASLCARESICVSWRNATDGRCEFDCPANQIYKPCGSTIFETCNARYNEKYVSKCQGQMVADKEECHSFMEGCFCPDGLIRFSSASDRCVSACCTGPDGLPKELGETWRSGCQECVCDKNPMGVQCRPRTCPTPPPLVCKKEGEVVVNYTEDCCQQFKCGKLGYVYEPKPGECCGSCKPVNCVLRLNSTTVIIKVRLSGPTYIKAYSSRNTNIIYICLLLL</sequence>
<evidence type="ECO:0000256" key="2">
    <source>
        <dbReference type="ARBA" id="ARBA00023157"/>
    </source>
</evidence>
<evidence type="ECO:0008006" key="8">
    <source>
        <dbReference type="Google" id="ProtNLM"/>
    </source>
</evidence>
<dbReference type="InterPro" id="IPR001846">
    <property type="entry name" value="VWF_type-D"/>
</dbReference>
<dbReference type="InterPro" id="IPR036084">
    <property type="entry name" value="Ser_inhib-like_sf"/>
</dbReference>
<dbReference type="Ensembl" id="ENSNMLT00000044558.1">
    <property type="protein sequence ID" value="ENSNMLP00000040048.1"/>
    <property type="gene ID" value="ENSNMLG00000024644.1"/>
</dbReference>
<dbReference type="InterPro" id="IPR050780">
    <property type="entry name" value="Mucin_vWF_Thrombospondin_sf"/>
</dbReference>
<dbReference type="SMART" id="SM00214">
    <property type="entry name" value="VWC"/>
    <property type="match status" value="2"/>
</dbReference>
<dbReference type="SMART" id="SM00832">
    <property type="entry name" value="C8"/>
    <property type="match status" value="1"/>
</dbReference>
<proteinExistence type="predicted"/>
<dbReference type="Pfam" id="PF00094">
    <property type="entry name" value="VWD"/>
    <property type="match status" value="1"/>
</dbReference>
<dbReference type="PANTHER" id="PTHR11339">
    <property type="entry name" value="EXTRACELLULAR MATRIX GLYCOPROTEIN RELATED"/>
    <property type="match status" value="1"/>
</dbReference>
<dbReference type="Gene3D" id="2.10.25.10">
    <property type="entry name" value="Laminin"/>
    <property type="match status" value="1"/>
</dbReference>
<organism evidence="6 7">
    <name type="scientific">Neogobius melanostomus</name>
    <name type="common">round goby</name>
    <dbReference type="NCBI Taxonomy" id="47308"/>
    <lineage>
        <taxon>Eukaryota</taxon>
        <taxon>Metazoa</taxon>
        <taxon>Chordata</taxon>
        <taxon>Craniata</taxon>
        <taxon>Vertebrata</taxon>
        <taxon>Euteleostomi</taxon>
        <taxon>Actinopterygii</taxon>
        <taxon>Neopterygii</taxon>
        <taxon>Teleostei</taxon>
        <taxon>Neoteleostei</taxon>
        <taxon>Acanthomorphata</taxon>
        <taxon>Gobiaria</taxon>
        <taxon>Gobiiformes</taxon>
        <taxon>Gobioidei</taxon>
        <taxon>Gobiidae</taxon>
        <taxon>Benthophilinae</taxon>
        <taxon>Neogobiini</taxon>
        <taxon>Neogobius</taxon>
    </lineage>
</organism>
<keyword evidence="3" id="KW-0325">Glycoprotein</keyword>